<keyword evidence="3" id="KW-1185">Reference proteome</keyword>
<organism evidence="2 3">
    <name type="scientific">Oedothorax gibbosus</name>
    <dbReference type="NCBI Taxonomy" id="931172"/>
    <lineage>
        <taxon>Eukaryota</taxon>
        <taxon>Metazoa</taxon>
        <taxon>Ecdysozoa</taxon>
        <taxon>Arthropoda</taxon>
        <taxon>Chelicerata</taxon>
        <taxon>Arachnida</taxon>
        <taxon>Araneae</taxon>
        <taxon>Araneomorphae</taxon>
        <taxon>Entelegynae</taxon>
        <taxon>Araneoidea</taxon>
        <taxon>Linyphiidae</taxon>
        <taxon>Erigoninae</taxon>
        <taxon>Oedothorax</taxon>
    </lineage>
</organism>
<reference evidence="2 3" key="1">
    <citation type="journal article" date="2022" name="Nat. Ecol. Evol.">
        <title>A masculinizing supergene underlies an exaggerated male reproductive morph in a spider.</title>
        <authorList>
            <person name="Hendrickx F."/>
            <person name="De Corte Z."/>
            <person name="Sonet G."/>
            <person name="Van Belleghem S.M."/>
            <person name="Kostlbacher S."/>
            <person name="Vangestel C."/>
        </authorList>
    </citation>
    <scope>NUCLEOTIDE SEQUENCE [LARGE SCALE GENOMIC DNA]</scope>
    <source>
        <strain evidence="2">W744_W776</strain>
    </source>
</reference>
<name>A0AAV6TDA7_9ARAC</name>
<evidence type="ECO:0000313" key="2">
    <source>
        <dbReference type="EMBL" id="KAG8155875.1"/>
    </source>
</evidence>
<feature type="region of interest" description="Disordered" evidence="1">
    <location>
        <begin position="52"/>
        <end position="90"/>
    </location>
</feature>
<sequence length="129" mass="13656">MASHPLVGKAPVNGGHLIAAESVCNRHVSPPKRHSSNPALCERGFGAGLSPGSLALLGSPESQNAPIPSPHKNLIGNSTGGGTRGPGPNQREMMTQLLEFPVYGDNCKPIPREKRLTGFPFLSERENTR</sequence>
<evidence type="ECO:0000313" key="3">
    <source>
        <dbReference type="Proteomes" id="UP000827092"/>
    </source>
</evidence>
<dbReference type="Proteomes" id="UP000827092">
    <property type="component" value="Unassembled WGS sequence"/>
</dbReference>
<gene>
    <name evidence="2" type="ORF">JTE90_016430</name>
</gene>
<feature type="compositionally biased region" description="Low complexity" evidence="1">
    <location>
        <begin position="52"/>
        <end position="62"/>
    </location>
</feature>
<dbReference type="EMBL" id="JAFNEN010006520">
    <property type="protein sequence ID" value="KAG8155875.1"/>
    <property type="molecule type" value="Genomic_DNA"/>
</dbReference>
<comment type="caution">
    <text evidence="2">The sequence shown here is derived from an EMBL/GenBank/DDBJ whole genome shotgun (WGS) entry which is preliminary data.</text>
</comment>
<protein>
    <submittedName>
        <fullName evidence="2">Uncharacterized protein</fullName>
    </submittedName>
</protein>
<dbReference type="AlphaFoldDB" id="A0AAV6TDA7"/>
<accession>A0AAV6TDA7</accession>
<proteinExistence type="predicted"/>
<evidence type="ECO:0000256" key="1">
    <source>
        <dbReference type="SAM" id="MobiDB-lite"/>
    </source>
</evidence>